<dbReference type="OrthoDB" id="414881at2759"/>
<evidence type="ECO:0000313" key="2">
    <source>
        <dbReference type="EMBL" id="CAE7040360.1"/>
    </source>
</evidence>
<evidence type="ECO:0000256" key="1">
    <source>
        <dbReference type="SAM" id="MobiDB-lite"/>
    </source>
</evidence>
<feature type="region of interest" description="Disordered" evidence="1">
    <location>
        <begin position="88"/>
        <end position="143"/>
    </location>
</feature>
<protein>
    <submittedName>
        <fullName evidence="2">NOP14 protein</fullName>
    </submittedName>
</protein>
<dbReference type="AlphaFoldDB" id="A0A812IIH1"/>
<sequence>MTDAAACWEVVGGGDKGGILVRDGSSTSSKQLEGRLSTGSRVEELGRVGDRIHYRLISGSGPDSGWVSITLKDKELLRKVEEEPAAQISAADGVQTEQSHADATQAAVDEALTEPEPAAAQKAGAEAAEAAEAPKPAATLSEEELALAKSAESWWMDPARRKMPASVEAHLLDDFLAKKGEALEPPGDYLGGQLPVMPRTVGLPTYAAVPEKAKKLFPEKARKPMIRLYCFPGAADNYMLWLELATSAPDWCEVAVYEPRAHGFRPEEAWDRSLEERAEDAFRVMRPAFETHARGGVSEGAPFGFLSHGVGGQFMALLAYRLKQELNIEPLVVFANDGPPPNVPTLSDEGYRMLCEDVLGFYRLFQPDTMDQYEKMGGRGNRAAEALIQKWSRGLRLFEEHARRTVARGDQALYHKFDCDLHVLVAQHSVDADLHFAKLEGPQREYWERRKGITGSNPDSGCNWDRDAFKQWEPWTTEDFHYHEVDTDHMTIKNSPLMRKIVFKELGGFCGMDY</sequence>
<dbReference type="Proteomes" id="UP000604046">
    <property type="component" value="Unassembled WGS sequence"/>
</dbReference>
<reference evidence="2" key="1">
    <citation type="submission" date="2021-02" db="EMBL/GenBank/DDBJ databases">
        <authorList>
            <person name="Dougan E. K."/>
            <person name="Rhodes N."/>
            <person name="Thang M."/>
            <person name="Chan C."/>
        </authorList>
    </citation>
    <scope>NUCLEOTIDE SEQUENCE</scope>
</reference>
<comment type="caution">
    <text evidence="2">The sequence shown here is derived from an EMBL/GenBank/DDBJ whole genome shotgun (WGS) entry which is preliminary data.</text>
</comment>
<dbReference type="Gene3D" id="3.40.50.1820">
    <property type="entry name" value="alpha/beta hydrolase"/>
    <property type="match status" value="1"/>
</dbReference>
<accession>A0A812IIH1</accession>
<dbReference type="EMBL" id="CAJNDS010000296">
    <property type="protein sequence ID" value="CAE7040360.1"/>
    <property type="molecule type" value="Genomic_DNA"/>
</dbReference>
<name>A0A812IIH1_9DINO</name>
<proteinExistence type="predicted"/>
<organism evidence="2 3">
    <name type="scientific">Symbiodinium natans</name>
    <dbReference type="NCBI Taxonomy" id="878477"/>
    <lineage>
        <taxon>Eukaryota</taxon>
        <taxon>Sar</taxon>
        <taxon>Alveolata</taxon>
        <taxon>Dinophyceae</taxon>
        <taxon>Suessiales</taxon>
        <taxon>Symbiodiniaceae</taxon>
        <taxon>Symbiodinium</taxon>
    </lineage>
</organism>
<feature type="compositionally biased region" description="Low complexity" evidence="1">
    <location>
        <begin position="114"/>
        <end position="140"/>
    </location>
</feature>
<dbReference type="SUPFAM" id="SSF53474">
    <property type="entry name" value="alpha/beta-Hydrolases"/>
    <property type="match status" value="1"/>
</dbReference>
<evidence type="ECO:0000313" key="3">
    <source>
        <dbReference type="Proteomes" id="UP000604046"/>
    </source>
</evidence>
<dbReference type="InterPro" id="IPR029058">
    <property type="entry name" value="AB_hydrolase_fold"/>
</dbReference>
<keyword evidence="3" id="KW-1185">Reference proteome</keyword>
<gene>
    <name evidence="2" type="primary">NOP14</name>
    <name evidence="2" type="ORF">SNAT2548_LOCUS4778</name>
</gene>